<evidence type="ECO:0000256" key="2">
    <source>
        <dbReference type="ARBA" id="ARBA00022741"/>
    </source>
</evidence>
<dbReference type="InterPro" id="IPR003593">
    <property type="entry name" value="AAA+_ATPase"/>
</dbReference>
<dbReference type="Pfam" id="PF00005">
    <property type="entry name" value="ABC_tran"/>
    <property type="match status" value="1"/>
</dbReference>
<sequence>MTAPPPGGLVLDGVVVRRGTAEIAASFAVPAGRVLALVGPNGRGKSTLVDAIAGLLPLAAGRIELDGTVLARVTPSSATFLPPQERGVGLVPQRHVLFAHLSALENAAFGPRSTGAGRAVARATGQRWLERFGVGDLAHRRADRLSGGQSQRVALARALAAEPRALLLDEPFAAVDADGRSELGALVREAVAGAGIPCVLVSHDADEVDRLADAVHRLS</sequence>
<dbReference type="PANTHER" id="PTHR42781:SF4">
    <property type="entry name" value="SPERMIDINE_PUTRESCINE IMPORT ATP-BINDING PROTEIN POTA"/>
    <property type="match status" value="1"/>
</dbReference>
<proteinExistence type="predicted"/>
<gene>
    <name evidence="5" type="ORF">EDD28_1063</name>
</gene>
<reference evidence="5 6" key="1">
    <citation type="submission" date="2018-11" db="EMBL/GenBank/DDBJ databases">
        <title>Sequencing the genomes of 1000 actinobacteria strains.</title>
        <authorList>
            <person name="Klenk H.-P."/>
        </authorList>
    </citation>
    <scope>NUCLEOTIDE SEQUENCE [LARGE SCALE GENOMIC DNA]</scope>
    <source>
        <strain evidence="5 6">DSM 13521</strain>
    </source>
</reference>
<dbReference type="AlphaFoldDB" id="A0A3N2DA26"/>
<keyword evidence="2" id="KW-0547">Nucleotide-binding</keyword>
<dbReference type="PROSITE" id="PS00211">
    <property type="entry name" value="ABC_TRANSPORTER_1"/>
    <property type="match status" value="1"/>
</dbReference>
<dbReference type="InterPro" id="IPR003439">
    <property type="entry name" value="ABC_transporter-like_ATP-bd"/>
</dbReference>
<dbReference type="PROSITE" id="PS50893">
    <property type="entry name" value="ABC_TRANSPORTER_2"/>
    <property type="match status" value="1"/>
</dbReference>
<dbReference type="Proteomes" id="UP000275356">
    <property type="component" value="Unassembled WGS sequence"/>
</dbReference>
<comment type="caution">
    <text evidence="5">The sequence shown here is derived from an EMBL/GenBank/DDBJ whole genome shotgun (WGS) entry which is preliminary data.</text>
</comment>
<dbReference type="OrthoDB" id="9112331at2"/>
<dbReference type="GO" id="GO:0005524">
    <property type="term" value="F:ATP binding"/>
    <property type="evidence" value="ECO:0007669"/>
    <property type="project" value="UniProtKB-KW"/>
</dbReference>
<name>A0A3N2DA26_9MICO</name>
<dbReference type="PANTHER" id="PTHR42781">
    <property type="entry name" value="SPERMIDINE/PUTRESCINE IMPORT ATP-BINDING PROTEIN POTA"/>
    <property type="match status" value="1"/>
</dbReference>
<dbReference type="GO" id="GO:0016887">
    <property type="term" value="F:ATP hydrolysis activity"/>
    <property type="evidence" value="ECO:0007669"/>
    <property type="project" value="InterPro"/>
</dbReference>
<dbReference type="SMART" id="SM00382">
    <property type="entry name" value="AAA"/>
    <property type="match status" value="1"/>
</dbReference>
<dbReference type="InterPro" id="IPR050093">
    <property type="entry name" value="ABC_SmlMolc_Importer"/>
</dbReference>
<keyword evidence="3" id="KW-0067">ATP-binding</keyword>
<feature type="domain" description="ABC transporter" evidence="4">
    <location>
        <begin position="9"/>
        <end position="219"/>
    </location>
</feature>
<dbReference type="RefSeq" id="WP_123738653.1">
    <property type="nucleotide sequence ID" value="NZ_CALFQU010000049.1"/>
</dbReference>
<evidence type="ECO:0000313" key="6">
    <source>
        <dbReference type="Proteomes" id="UP000275356"/>
    </source>
</evidence>
<evidence type="ECO:0000256" key="1">
    <source>
        <dbReference type="ARBA" id="ARBA00022448"/>
    </source>
</evidence>
<dbReference type="SUPFAM" id="SSF52540">
    <property type="entry name" value="P-loop containing nucleoside triphosphate hydrolases"/>
    <property type="match status" value="1"/>
</dbReference>
<keyword evidence="6" id="KW-1185">Reference proteome</keyword>
<evidence type="ECO:0000313" key="5">
    <source>
        <dbReference type="EMBL" id="ROR96478.1"/>
    </source>
</evidence>
<keyword evidence="1" id="KW-0813">Transport</keyword>
<evidence type="ECO:0000256" key="3">
    <source>
        <dbReference type="ARBA" id="ARBA00022840"/>
    </source>
</evidence>
<dbReference type="EMBL" id="RKHQ01000001">
    <property type="protein sequence ID" value="ROR96478.1"/>
    <property type="molecule type" value="Genomic_DNA"/>
</dbReference>
<evidence type="ECO:0000259" key="4">
    <source>
        <dbReference type="PROSITE" id="PS50893"/>
    </source>
</evidence>
<dbReference type="Gene3D" id="3.40.50.300">
    <property type="entry name" value="P-loop containing nucleotide triphosphate hydrolases"/>
    <property type="match status" value="1"/>
</dbReference>
<protein>
    <submittedName>
        <fullName evidence="5">ABC-type nitrate/sulfonate/bicarbonate transport system ATPase subunit</fullName>
    </submittedName>
</protein>
<accession>A0A3N2DA26</accession>
<organism evidence="5 6">
    <name type="scientific">Salana multivorans</name>
    <dbReference type="NCBI Taxonomy" id="120377"/>
    <lineage>
        <taxon>Bacteria</taxon>
        <taxon>Bacillati</taxon>
        <taxon>Actinomycetota</taxon>
        <taxon>Actinomycetes</taxon>
        <taxon>Micrococcales</taxon>
        <taxon>Beutenbergiaceae</taxon>
        <taxon>Salana</taxon>
    </lineage>
</organism>
<dbReference type="InterPro" id="IPR027417">
    <property type="entry name" value="P-loop_NTPase"/>
</dbReference>
<dbReference type="InterPro" id="IPR017871">
    <property type="entry name" value="ABC_transporter-like_CS"/>
</dbReference>